<dbReference type="RefSeq" id="WP_096801238.1">
    <property type="nucleotide sequence ID" value="NZ_CP023563.1"/>
</dbReference>
<dbReference type="InterPro" id="IPR021400">
    <property type="entry name" value="DUF3039"/>
</dbReference>
<dbReference type="Pfam" id="PF11238">
    <property type="entry name" value="DUF3039"/>
    <property type="match status" value="1"/>
</dbReference>
<organism evidence="1 2">
    <name type="scientific">Brachybacterium vulturis</name>
    <dbReference type="NCBI Taxonomy" id="2017484"/>
    <lineage>
        <taxon>Bacteria</taxon>
        <taxon>Bacillati</taxon>
        <taxon>Actinomycetota</taxon>
        <taxon>Actinomycetes</taxon>
        <taxon>Micrococcales</taxon>
        <taxon>Dermabacteraceae</taxon>
        <taxon>Brachybacterium</taxon>
    </lineage>
</organism>
<name>A0A291GIU4_9MICO</name>
<dbReference type="EMBL" id="CP023563">
    <property type="protein sequence ID" value="ATG50098.1"/>
    <property type="molecule type" value="Genomic_DNA"/>
</dbReference>
<dbReference type="OrthoDB" id="4075286at2"/>
<accession>A0A291GIU4</accession>
<dbReference type="AlphaFoldDB" id="A0A291GIU4"/>
<evidence type="ECO:0008006" key="3">
    <source>
        <dbReference type="Google" id="ProtNLM"/>
    </source>
</evidence>
<dbReference type="KEGG" id="brz:CFK38_00100"/>
<keyword evidence="2" id="KW-1185">Reference proteome</keyword>
<dbReference type="Proteomes" id="UP000218165">
    <property type="component" value="Chromosome"/>
</dbReference>
<proteinExistence type="predicted"/>
<evidence type="ECO:0000313" key="2">
    <source>
        <dbReference type="Proteomes" id="UP000218165"/>
    </source>
</evidence>
<sequence length="333" mass="36611">MSRRARPTLRVLREDLASEWNEPFVLRALEAGEISAVQPLSALQHPILRKASDSFGDDPAQDSSLGPIASVSSEVLLEIKHGQWRAGVWIDGGACWVVVAGLAKGGHKDRDDFYKRLERLEVAQSIPGLLPGDRDRDLLQRERADAVISAWQLRNQEQIVDTLTTVLEGGTGTLTIKSPIHDSSASFAIVHLTVAISDEPGDRYEDVVVEIDFADRWKNSALVWPFTMQLLAAISPPEQGWDVGGGIYSNLLETGALAKQHATLRDLTARHEIATTASGKTAHYAHRRNLAEQTVEGRALRALCGVYFVPRQDTESLDRCPACTALYMEVSSR</sequence>
<evidence type="ECO:0000313" key="1">
    <source>
        <dbReference type="EMBL" id="ATG50098.1"/>
    </source>
</evidence>
<reference evidence="2" key="1">
    <citation type="submission" date="2017-09" db="EMBL/GenBank/DDBJ databases">
        <title>Brachybacterium sp. VM2412.</title>
        <authorList>
            <person name="Tak E.J."/>
            <person name="Bae J.-W."/>
        </authorList>
    </citation>
    <scope>NUCLEOTIDE SEQUENCE [LARGE SCALE GENOMIC DNA]</scope>
    <source>
        <strain evidence="2">VM2412</strain>
    </source>
</reference>
<protein>
    <recommendedName>
        <fullName evidence="3">DUF3039 domain-containing protein</fullName>
    </recommendedName>
</protein>
<gene>
    <name evidence="1" type="ORF">CFK38_00100</name>
</gene>